<evidence type="ECO:0000313" key="2">
    <source>
        <dbReference type="Proteomes" id="UP000319103"/>
    </source>
</evidence>
<dbReference type="EMBL" id="VIGB01000003">
    <property type="protein sequence ID" value="TQF04737.1"/>
    <property type="molecule type" value="Genomic_DNA"/>
</dbReference>
<reference evidence="1 2" key="1">
    <citation type="submission" date="2019-06" db="EMBL/GenBank/DDBJ databases">
        <title>Description of Kitasatospora acidophila sp. nov. isolated from pine grove soil, and reclassification of Streptomyces novaecaesareae to Kitasatospora novaeceasareae comb. nov.</title>
        <authorList>
            <person name="Kim M.J."/>
        </authorList>
    </citation>
    <scope>NUCLEOTIDE SEQUENCE [LARGE SCALE GENOMIC DNA]</scope>
    <source>
        <strain evidence="1 2">MMS16-CNU292</strain>
    </source>
</reference>
<organism evidence="1 2">
    <name type="scientific">Kitasatospora acidiphila</name>
    <dbReference type="NCBI Taxonomy" id="2567942"/>
    <lineage>
        <taxon>Bacteria</taxon>
        <taxon>Bacillati</taxon>
        <taxon>Actinomycetota</taxon>
        <taxon>Actinomycetes</taxon>
        <taxon>Kitasatosporales</taxon>
        <taxon>Streptomycetaceae</taxon>
        <taxon>Kitasatospora</taxon>
    </lineage>
</organism>
<protein>
    <recommendedName>
        <fullName evidence="3">DNA primase/polymerase bifunctional N-terminal domain-containing protein</fullName>
    </recommendedName>
</protein>
<keyword evidence="2" id="KW-1185">Reference proteome</keyword>
<sequence length="159" mass="16942">MTPQAQTAPLVMSPAAWLASSTGPDRPVIEREWPGQPGGIQMLPCGVLWDAIRLPEESGLAALHMLLATDAAPAIGPVMHDPGRGYVYWLVPVESHADLTWARITRSSRVFSTGDYLGAPEPDPAVPGPVRWVRWPDVTGVLTPPSLLAAAVLQVLPTA</sequence>
<dbReference type="AlphaFoldDB" id="A0A540W6Z4"/>
<accession>A0A540W6Z4</accession>
<gene>
    <name evidence="1" type="ORF">E6W39_24085</name>
</gene>
<dbReference type="OrthoDB" id="3872852at2"/>
<name>A0A540W6Z4_9ACTN</name>
<evidence type="ECO:0008006" key="3">
    <source>
        <dbReference type="Google" id="ProtNLM"/>
    </source>
</evidence>
<evidence type="ECO:0000313" key="1">
    <source>
        <dbReference type="EMBL" id="TQF04737.1"/>
    </source>
</evidence>
<dbReference type="Proteomes" id="UP000319103">
    <property type="component" value="Unassembled WGS sequence"/>
</dbReference>
<proteinExistence type="predicted"/>
<comment type="caution">
    <text evidence="1">The sequence shown here is derived from an EMBL/GenBank/DDBJ whole genome shotgun (WGS) entry which is preliminary data.</text>
</comment>
<dbReference type="RefSeq" id="WP_141635292.1">
    <property type="nucleotide sequence ID" value="NZ_VIGB01000003.1"/>
</dbReference>